<gene>
    <name evidence="2" type="ORF">HALO32_02083</name>
</gene>
<protein>
    <submittedName>
        <fullName evidence="2">Circadian clock protein KaiB</fullName>
    </submittedName>
</protein>
<dbReference type="Proteomes" id="UP000326725">
    <property type="component" value="Unassembled WGS sequence"/>
</dbReference>
<dbReference type="EMBL" id="CABVOU010000033">
    <property type="protein sequence ID" value="VVZ96000.1"/>
    <property type="molecule type" value="Genomic_DNA"/>
</dbReference>
<dbReference type="GO" id="GO:0048511">
    <property type="term" value="P:rhythmic process"/>
    <property type="evidence" value="ECO:0007669"/>
    <property type="project" value="InterPro"/>
</dbReference>
<reference evidence="2 3" key="1">
    <citation type="submission" date="2019-09" db="EMBL/GenBank/DDBJ databases">
        <authorList>
            <person name="Criscuolo A."/>
        </authorList>
    </citation>
    <scope>NUCLEOTIDE SEQUENCE [LARGE SCALE GENOMIC DNA]</scope>
    <source>
        <strain evidence="3">3(2)</strain>
    </source>
</reference>
<dbReference type="AlphaFoldDB" id="A0A5K1I7Z1"/>
<dbReference type="Pfam" id="PF07689">
    <property type="entry name" value="KaiB"/>
    <property type="match status" value="1"/>
</dbReference>
<evidence type="ECO:0000313" key="3">
    <source>
        <dbReference type="Proteomes" id="UP000326725"/>
    </source>
</evidence>
<feature type="domain" description="KaiB" evidence="1">
    <location>
        <begin position="17"/>
        <end position="99"/>
    </location>
</feature>
<evidence type="ECO:0000313" key="2">
    <source>
        <dbReference type="EMBL" id="VVZ96000.1"/>
    </source>
</evidence>
<dbReference type="SUPFAM" id="SSF52833">
    <property type="entry name" value="Thioredoxin-like"/>
    <property type="match status" value="1"/>
</dbReference>
<proteinExistence type="predicted"/>
<accession>A0A5K1I7Z1</accession>
<evidence type="ECO:0000259" key="1">
    <source>
        <dbReference type="SMART" id="SM01248"/>
    </source>
</evidence>
<dbReference type="InterPro" id="IPR036249">
    <property type="entry name" value="Thioredoxin-like_sf"/>
</dbReference>
<organism evidence="2 3">
    <name type="scientific">Halomonas lysinitropha</name>
    <dbReference type="NCBI Taxonomy" id="2607506"/>
    <lineage>
        <taxon>Bacteria</taxon>
        <taxon>Pseudomonadati</taxon>
        <taxon>Pseudomonadota</taxon>
        <taxon>Gammaproteobacteria</taxon>
        <taxon>Oceanospirillales</taxon>
        <taxon>Halomonadaceae</taxon>
        <taxon>Halomonas</taxon>
    </lineage>
</organism>
<dbReference type="InterPro" id="IPR011649">
    <property type="entry name" value="KaiB_domain"/>
</dbReference>
<dbReference type="Gene3D" id="3.40.30.10">
    <property type="entry name" value="Glutaredoxin"/>
    <property type="match status" value="1"/>
</dbReference>
<dbReference type="RefSeq" id="WP_151443794.1">
    <property type="nucleotide sequence ID" value="NZ_CABVOU010000033.1"/>
</dbReference>
<sequence>MNRPLADDSCPQNTPLILLVTGDAPRSRRAHRNLMAALDASGLDDTSVHEIDLLQEPQQAIRYGIFATPALMHIDASGNRQVLYGDLSDELRLKDFLSAL</sequence>
<dbReference type="SMART" id="SM01248">
    <property type="entry name" value="KaiB"/>
    <property type="match status" value="1"/>
</dbReference>
<name>A0A5K1I7Z1_9GAMM</name>
<keyword evidence="3" id="KW-1185">Reference proteome</keyword>